<dbReference type="InterPro" id="IPR043502">
    <property type="entry name" value="DNA/RNA_pol_sf"/>
</dbReference>
<name>A0A9Q1CNC0_HOLLE</name>
<dbReference type="PANTHER" id="PTHR35617:SF3">
    <property type="entry name" value="CORE-BINDING (CB) DOMAIN-CONTAINING PROTEIN"/>
    <property type="match status" value="1"/>
</dbReference>
<dbReference type="OrthoDB" id="2897838at2759"/>
<dbReference type="SUPFAM" id="SSF47823">
    <property type="entry name" value="lambda integrase-like, N-terminal domain"/>
    <property type="match status" value="1"/>
</dbReference>
<dbReference type="CDD" id="cd09275">
    <property type="entry name" value="RNase_HI_RT_DIRS1"/>
    <property type="match status" value="1"/>
</dbReference>
<evidence type="ECO:0000256" key="2">
    <source>
        <dbReference type="SAM" id="MobiDB-lite"/>
    </source>
</evidence>
<dbReference type="EMBL" id="JAIZAY010000002">
    <property type="protein sequence ID" value="KAJ8047679.1"/>
    <property type="molecule type" value="Genomic_DNA"/>
</dbReference>
<dbReference type="InterPro" id="IPR010998">
    <property type="entry name" value="Integrase_recombinase_N"/>
</dbReference>
<accession>A0A9Q1CNC0</accession>
<sequence>MLTVKSMKARKIANLVGKMVAAKEAINYSMAHLRYLQRALGRAIQGPEGFEEMVQVPREARKDFSWWIENLQAQNGCSIRSLTPDLIIQTDASLTGWGAVCGASRTGGHWLEHDKTWHINVLELQAIYLALNCFTRNLSNQHILIKSDNVSALSYINRQGGGGDEKQGPPKGVRHNLEFLPGTSVNLDRRACPRYSQWGSRLPFKALGRCIRLDVRKANFHSNFSGLRAISDRPFCKSFQRPMRSLLQLEARPRVKVRGKCIHPDMDRSCSICVSPVHPHCEVPEESKGGEGNNLPCCDTQMDSPALVRPGTRDECADSITDSSNPQQPAAESGGTTPLNSEQDPLPNRLESFRGKLSSRGLSEGAQTLITSSWRKGTSIQYDCVWKIFSGWCSEREINPFCATLEEVSNLAEQFEKGKSYSTLNIFRSALSATLSPVDGKPLGPHPLICRLLKRAGIKRPPQAKYSFTWDVQVVLDYIQSLGGNSELSLKLLSKKGFCFSSAGYRLSGVRNCQNGDQFG</sequence>
<feature type="region of interest" description="Disordered" evidence="2">
    <location>
        <begin position="305"/>
        <end position="352"/>
    </location>
</feature>
<dbReference type="GO" id="GO:0003677">
    <property type="term" value="F:DNA binding"/>
    <property type="evidence" value="ECO:0007669"/>
    <property type="project" value="UniProtKB-KW"/>
</dbReference>
<protein>
    <submittedName>
        <fullName evidence="3">Uncharacterized protein</fullName>
    </submittedName>
</protein>
<evidence type="ECO:0000256" key="1">
    <source>
        <dbReference type="ARBA" id="ARBA00023125"/>
    </source>
</evidence>
<keyword evidence="1" id="KW-0238">DNA-binding</keyword>
<dbReference type="SUPFAM" id="SSF56672">
    <property type="entry name" value="DNA/RNA polymerases"/>
    <property type="match status" value="1"/>
</dbReference>
<feature type="compositionally biased region" description="Polar residues" evidence="2">
    <location>
        <begin position="320"/>
        <end position="343"/>
    </location>
</feature>
<evidence type="ECO:0000313" key="3">
    <source>
        <dbReference type="EMBL" id="KAJ8047679.1"/>
    </source>
</evidence>
<reference evidence="3" key="1">
    <citation type="submission" date="2021-10" db="EMBL/GenBank/DDBJ databases">
        <title>Tropical sea cucumber genome reveals ecological adaptation and Cuvierian tubules defense mechanism.</title>
        <authorList>
            <person name="Chen T."/>
        </authorList>
    </citation>
    <scope>NUCLEOTIDE SEQUENCE</scope>
    <source>
        <strain evidence="3">Nanhai2018</strain>
        <tissue evidence="3">Muscle</tissue>
    </source>
</reference>
<keyword evidence="4" id="KW-1185">Reference proteome</keyword>
<dbReference type="Proteomes" id="UP001152320">
    <property type="component" value="Chromosome 2"/>
</dbReference>
<dbReference type="AlphaFoldDB" id="A0A9Q1CNC0"/>
<proteinExistence type="predicted"/>
<dbReference type="Gene3D" id="1.10.150.130">
    <property type="match status" value="1"/>
</dbReference>
<evidence type="ECO:0000313" key="4">
    <source>
        <dbReference type="Proteomes" id="UP001152320"/>
    </source>
</evidence>
<dbReference type="PANTHER" id="PTHR35617">
    <property type="entry name" value="PHAGE_INTEGRASE DOMAIN-CONTAINING PROTEIN"/>
    <property type="match status" value="1"/>
</dbReference>
<gene>
    <name evidence="3" type="ORF">HOLleu_06735</name>
</gene>
<organism evidence="3 4">
    <name type="scientific">Holothuria leucospilota</name>
    <name type="common">Black long sea cucumber</name>
    <name type="synonym">Mertensiothuria leucospilota</name>
    <dbReference type="NCBI Taxonomy" id="206669"/>
    <lineage>
        <taxon>Eukaryota</taxon>
        <taxon>Metazoa</taxon>
        <taxon>Echinodermata</taxon>
        <taxon>Eleutherozoa</taxon>
        <taxon>Echinozoa</taxon>
        <taxon>Holothuroidea</taxon>
        <taxon>Aspidochirotacea</taxon>
        <taxon>Aspidochirotida</taxon>
        <taxon>Holothuriidae</taxon>
        <taxon>Holothuria</taxon>
    </lineage>
</organism>
<comment type="caution">
    <text evidence="3">The sequence shown here is derived from an EMBL/GenBank/DDBJ whole genome shotgun (WGS) entry which is preliminary data.</text>
</comment>